<dbReference type="PROSITE" id="PS51257">
    <property type="entry name" value="PROKAR_LIPOPROTEIN"/>
    <property type="match status" value="1"/>
</dbReference>
<feature type="chain" id="PRO_5002200827" description="Cell surface complex protein" evidence="3">
    <location>
        <begin position="25"/>
        <end position="119"/>
    </location>
</feature>
<evidence type="ECO:0000256" key="3">
    <source>
        <dbReference type="SAM" id="SignalP"/>
    </source>
</evidence>
<sequence>MKKMILLTVLLLGFACNPFSQVDAAEAGDGYTSGAEVGFYESPSSASTDSQAKKAGTGQTDGAKDRSDAQTTNADQFGFMPRLGTTQAWLCSMAGLLTILIITLLLILKRNGKDKEEEN</sequence>
<dbReference type="RefSeq" id="WP_003577369.1">
    <property type="nucleotide sequence ID" value="NZ_BAYM01000099.1"/>
</dbReference>
<protein>
    <recommendedName>
        <fullName evidence="6">Cell surface complex protein</fullName>
    </recommendedName>
</protein>
<evidence type="ECO:0008006" key="6">
    <source>
        <dbReference type="Google" id="ProtNLM"/>
    </source>
</evidence>
<evidence type="ECO:0000256" key="1">
    <source>
        <dbReference type="SAM" id="MobiDB-lite"/>
    </source>
</evidence>
<accession>A0A0C9PQC4</accession>
<keyword evidence="2" id="KW-0472">Membrane</keyword>
<organism evidence="4 5">
    <name type="scientific">Lacticaseibacillus paracasei NRIC 0644</name>
    <dbReference type="NCBI Taxonomy" id="1435038"/>
    <lineage>
        <taxon>Bacteria</taxon>
        <taxon>Bacillati</taxon>
        <taxon>Bacillota</taxon>
        <taxon>Bacilli</taxon>
        <taxon>Lactobacillales</taxon>
        <taxon>Lactobacillaceae</taxon>
        <taxon>Lacticaseibacillus</taxon>
    </lineage>
</organism>
<keyword evidence="2" id="KW-1133">Transmembrane helix</keyword>
<feature type="region of interest" description="Disordered" evidence="1">
    <location>
        <begin position="41"/>
        <end position="76"/>
    </location>
</feature>
<feature type="transmembrane region" description="Helical" evidence="2">
    <location>
        <begin position="87"/>
        <end position="108"/>
    </location>
</feature>
<reference evidence="5" key="1">
    <citation type="submission" date="2014-05" db="EMBL/GenBank/DDBJ databases">
        <title>Whole genome sequencing of Lactobacillus casei NRIC0644.</title>
        <authorList>
            <person name="Atarashi H."/>
            <person name="Yoshida Y."/>
            <person name="Fujimura S."/>
            <person name="Tanaka N."/>
            <person name="Shiwa Y."/>
            <person name="Yoshikawa H."/>
            <person name="Okada S."/>
            <person name="Nakagawa J."/>
        </authorList>
    </citation>
    <scope>NUCLEOTIDE SEQUENCE [LARGE SCALE GENOMIC DNA]</scope>
    <source>
        <strain evidence="5">NRIC0644</strain>
    </source>
</reference>
<feature type="signal peptide" evidence="3">
    <location>
        <begin position="1"/>
        <end position="24"/>
    </location>
</feature>
<comment type="caution">
    <text evidence="4">The sequence shown here is derived from an EMBL/GenBank/DDBJ whole genome shotgun (WGS) entry which is preliminary data.</text>
</comment>
<evidence type="ECO:0000256" key="2">
    <source>
        <dbReference type="SAM" id="Phobius"/>
    </source>
</evidence>
<dbReference type="EMBL" id="BAYM01000099">
    <property type="protein sequence ID" value="GAN37186.1"/>
    <property type="molecule type" value="Genomic_DNA"/>
</dbReference>
<keyword evidence="2" id="KW-0812">Transmembrane</keyword>
<keyword evidence="3" id="KW-0732">Signal</keyword>
<gene>
    <name evidence="4" type="ORF">LC0644_1775</name>
</gene>
<name>A0A0C9PQC4_LACPA</name>
<evidence type="ECO:0000313" key="4">
    <source>
        <dbReference type="EMBL" id="GAN37186.1"/>
    </source>
</evidence>
<proteinExistence type="predicted"/>
<dbReference type="Proteomes" id="UP000032552">
    <property type="component" value="Unassembled WGS sequence"/>
</dbReference>
<dbReference type="AlphaFoldDB" id="A0A0C9PQC4"/>
<evidence type="ECO:0000313" key="5">
    <source>
        <dbReference type="Proteomes" id="UP000032552"/>
    </source>
</evidence>